<accession>A0A2S7MWC0</accession>
<comment type="caution">
    <text evidence="2">The sequence shown here is derived from an EMBL/GenBank/DDBJ whole genome shotgun (WGS) entry which is preliminary data.</text>
</comment>
<feature type="transmembrane region" description="Helical" evidence="1">
    <location>
        <begin position="37"/>
        <end position="53"/>
    </location>
</feature>
<keyword evidence="3" id="KW-1185">Reference proteome</keyword>
<gene>
    <name evidence="2" type="ORF">CYL18_16230</name>
</gene>
<evidence type="ECO:0000256" key="1">
    <source>
        <dbReference type="SAM" id="Phobius"/>
    </source>
</evidence>
<sequence length="69" mass="7894">MSAKEKKWRKIYKYFMIFYYAILLPVAILDIFISSDISYGILAAAIALPAMRANHLRAIREKEGNSLGQ</sequence>
<dbReference type="EMBL" id="PKOZ01000014">
    <property type="protein sequence ID" value="PQD94121.1"/>
    <property type="molecule type" value="Genomic_DNA"/>
</dbReference>
<proteinExistence type="predicted"/>
<evidence type="ECO:0000313" key="2">
    <source>
        <dbReference type="EMBL" id="PQD94121.1"/>
    </source>
</evidence>
<dbReference type="AlphaFoldDB" id="A0A2S7MWC0"/>
<dbReference type="OrthoDB" id="2454561at2"/>
<organism evidence="2 3">
    <name type="scientific">Pradoshia eiseniae</name>
    <dbReference type="NCBI Taxonomy" id="2064768"/>
    <lineage>
        <taxon>Bacteria</taxon>
        <taxon>Bacillati</taxon>
        <taxon>Bacillota</taxon>
        <taxon>Bacilli</taxon>
        <taxon>Bacillales</taxon>
        <taxon>Bacillaceae</taxon>
        <taxon>Pradoshia</taxon>
    </lineage>
</organism>
<evidence type="ECO:0000313" key="3">
    <source>
        <dbReference type="Proteomes" id="UP000239663"/>
    </source>
</evidence>
<dbReference type="Proteomes" id="UP000239663">
    <property type="component" value="Unassembled WGS sequence"/>
</dbReference>
<feature type="transmembrane region" description="Helical" evidence="1">
    <location>
        <begin position="12"/>
        <end position="31"/>
    </location>
</feature>
<name>A0A2S7MWC0_9BACI</name>
<keyword evidence="1" id="KW-1133">Transmembrane helix</keyword>
<dbReference type="RefSeq" id="WP_104850558.1">
    <property type="nucleotide sequence ID" value="NZ_PKOZ01000014.1"/>
</dbReference>
<keyword evidence="1" id="KW-0472">Membrane</keyword>
<keyword evidence="1" id="KW-0812">Transmembrane</keyword>
<protein>
    <submittedName>
        <fullName evidence="2">Uncharacterized protein</fullName>
    </submittedName>
</protein>
<reference evidence="2 3" key="1">
    <citation type="submission" date="2017-12" db="EMBL/GenBank/DDBJ databases">
        <title>Taxonomic description and draft genome of Pradoshia cofamensis Gen. nov., sp. nov., a thermotolerant bacillale isolated from anterior gut of earthworm Eisenia fetida.</title>
        <authorList>
            <person name="Saha T."/>
            <person name="Chakraborty R."/>
        </authorList>
    </citation>
    <scope>NUCLEOTIDE SEQUENCE [LARGE SCALE GENOMIC DNA]</scope>
    <source>
        <strain evidence="2 3">EAG3</strain>
    </source>
</reference>